<proteinExistence type="predicted"/>
<sequence length="119" mass="12349">MHDWLGLGLVALGAGLLAAAVMKRRTPARIAASASSIRPEFAAAGEIVRPMILFVVAMFAATMSLFYFALGGHGTFTMLQYGGVMFVLAAYAVYLMITTTKVAQVQAAETAGPSTSSGA</sequence>
<protein>
    <submittedName>
        <fullName evidence="2">Uncharacterized protein</fullName>
    </submittedName>
</protein>
<name>A0A2S6MXQ1_RHOGL</name>
<comment type="caution">
    <text evidence="2">The sequence shown here is derived from an EMBL/GenBank/DDBJ whole genome shotgun (WGS) entry which is preliminary data.</text>
</comment>
<keyword evidence="1" id="KW-0472">Membrane</keyword>
<evidence type="ECO:0000256" key="1">
    <source>
        <dbReference type="SAM" id="Phobius"/>
    </source>
</evidence>
<feature type="transmembrane region" description="Helical" evidence="1">
    <location>
        <begin position="51"/>
        <end position="70"/>
    </location>
</feature>
<keyword evidence="1" id="KW-0812">Transmembrane</keyword>
<evidence type="ECO:0000313" key="3">
    <source>
        <dbReference type="Proteomes" id="UP000239724"/>
    </source>
</evidence>
<reference evidence="2 3" key="1">
    <citation type="journal article" date="2018" name="Arch. Microbiol.">
        <title>New insights into the metabolic potential of the phototrophic purple bacterium Rhodopila globiformis DSM 161(T) from its draft genome sequence and evidence for a vanadium-dependent nitrogenase.</title>
        <authorList>
            <person name="Imhoff J.F."/>
            <person name="Rahn T."/>
            <person name="Kunzel S."/>
            <person name="Neulinger S.C."/>
        </authorList>
    </citation>
    <scope>NUCLEOTIDE SEQUENCE [LARGE SCALE GENOMIC DNA]</scope>
    <source>
        <strain evidence="2 3">DSM 161</strain>
    </source>
</reference>
<keyword evidence="3" id="KW-1185">Reference proteome</keyword>
<feature type="transmembrane region" description="Helical" evidence="1">
    <location>
        <begin position="76"/>
        <end position="97"/>
    </location>
</feature>
<gene>
    <name evidence="2" type="ORF">CCS01_28090</name>
</gene>
<keyword evidence="1" id="KW-1133">Transmembrane helix</keyword>
<accession>A0A2S6MXQ1</accession>
<dbReference type="RefSeq" id="WP_104522146.1">
    <property type="nucleotide sequence ID" value="NZ_NHRY01000262.1"/>
</dbReference>
<evidence type="ECO:0000313" key="2">
    <source>
        <dbReference type="EMBL" id="PPQ27142.1"/>
    </source>
</evidence>
<feature type="transmembrane region" description="Helical" evidence="1">
    <location>
        <begin position="6"/>
        <end position="22"/>
    </location>
</feature>
<dbReference type="EMBL" id="NHRY01000262">
    <property type="protein sequence ID" value="PPQ27142.1"/>
    <property type="molecule type" value="Genomic_DNA"/>
</dbReference>
<organism evidence="2 3">
    <name type="scientific">Rhodopila globiformis</name>
    <name type="common">Rhodopseudomonas globiformis</name>
    <dbReference type="NCBI Taxonomy" id="1071"/>
    <lineage>
        <taxon>Bacteria</taxon>
        <taxon>Pseudomonadati</taxon>
        <taxon>Pseudomonadota</taxon>
        <taxon>Alphaproteobacteria</taxon>
        <taxon>Acetobacterales</taxon>
        <taxon>Acetobacteraceae</taxon>
        <taxon>Rhodopila</taxon>
    </lineage>
</organism>
<dbReference type="AlphaFoldDB" id="A0A2S6MXQ1"/>
<dbReference type="Proteomes" id="UP000239724">
    <property type="component" value="Unassembled WGS sequence"/>
</dbReference>